<comment type="subcellular location">
    <subcellularLocation>
        <location evidence="1">Membrane</location>
    </subcellularLocation>
</comment>
<feature type="transmembrane region" description="Helical" evidence="6">
    <location>
        <begin position="50"/>
        <end position="67"/>
    </location>
</feature>
<evidence type="ECO:0000313" key="8">
    <source>
        <dbReference type="Proteomes" id="UP001610335"/>
    </source>
</evidence>
<evidence type="ECO:0000256" key="6">
    <source>
        <dbReference type="SAM" id="Phobius"/>
    </source>
</evidence>
<sequence length="150" mass="16638">MASQQLCGVNVLAFYSSALYERLSGDENDNLLQNDSSDANVANRVASLKFGFGLANFPFTIPAYWIIDRSRRRGRWLLLLVSLAGIFIALIAISSFVLISDSDTRLGLVSFFTIVVFLFFYGIGAGLFRLFSVLHIAISDFCNSQYIKAT</sequence>
<keyword evidence="2" id="KW-0813">Transport</keyword>
<dbReference type="EMBL" id="JBFXLS010000014">
    <property type="protein sequence ID" value="KAL2829932.1"/>
    <property type="molecule type" value="Genomic_DNA"/>
</dbReference>
<dbReference type="InterPro" id="IPR005828">
    <property type="entry name" value="MFS_sugar_transport-like"/>
</dbReference>
<keyword evidence="8" id="KW-1185">Reference proteome</keyword>
<name>A0ABR4ISU6_9EURO</name>
<evidence type="ECO:0000256" key="5">
    <source>
        <dbReference type="ARBA" id="ARBA00023136"/>
    </source>
</evidence>
<proteinExistence type="predicted"/>
<comment type="caution">
    <text evidence="7">The sequence shown here is derived from an EMBL/GenBank/DDBJ whole genome shotgun (WGS) entry which is preliminary data.</text>
</comment>
<dbReference type="InterPro" id="IPR050814">
    <property type="entry name" value="Myo-inositol_Transporter"/>
</dbReference>
<keyword evidence="3 6" id="KW-0812">Transmembrane</keyword>
<feature type="transmembrane region" description="Helical" evidence="6">
    <location>
        <begin position="76"/>
        <end position="100"/>
    </location>
</feature>
<keyword evidence="4 6" id="KW-1133">Transmembrane helix</keyword>
<evidence type="ECO:0000256" key="3">
    <source>
        <dbReference type="ARBA" id="ARBA00022692"/>
    </source>
</evidence>
<dbReference type="Pfam" id="PF00083">
    <property type="entry name" value="Sugar_tr"/>
    <property type="match status" value="1"/>
</dbReference>
<dbReference type="PANTHER" id="PTHR48020">
    <property type="entry name" value="PROTON MYO-INOSITOL COTRANSPORTER"/>
    <property type="match status" value="1"/>
</dbReference>
<keyword evidence="5 6" id="KW-0472">Membrane</keyword>
<evidence type="ECO:0000313" key="7">
    <source>
        <dbReference type="EMBL" id="KAL2829932.1"/>
    </source>
</evidence>
<evidence type="ECO:0000256" key="2">
    <source>
        <dbReference type="ARBA" id="ARBA00022448"/>
    </source>
</evidence>
<reference evidence="7 8" key="1">
    <citation type="submission" date="2024-07" db="EMBL/GenBank/DDBJ databases">
        <title>Section-level genome sequencing and comparative genomics of Aspergillus sections Usti and Cavernicolus.</title>
        <authorList>
            <consortium name="Lawrence Berkeley National Laboratory"/>
            <person name="Nybo J.L."/>
            <person name="Vesth T.C."/>
            <person name="Theobald S."/>
            <person name="Frisvad J.C."/>
            <person name="Larsen T.O."/>
            <person name="Kjaerboelling I."/>
            <person name="Rothschild-Mancinelli K."/>
            <person name="Lyhne E.K."/>
            <person name="Kogle M.E."/>
            <person name="Barry K."/>
            <person name="Clum A."/>
            <person name="Na H."/>
            <person name="Ledsgaard L."/>
            <person name="Lin J."/>
            <person name="Lipzen A."/>
            <person name="Kuo A."/>
            <person name="Riley R."/>
            <person name="Mondo S."/>
            <person name="LaButti K."/>
            <person name="Haridas S."/>
            <person name="Pangalinan J."/>
            <person name="Salamov A.A."/>
            <person name="Simmons B.A."/>
            <person name="Magnuson J.K."/>
            <person name="Chen J."/>
            <person name="Drula E."/>
            <person name="Henrissat B."/>
            <person name="Wiebenga A."/>
            <person name="Lubbers R.J."/>
            <person name="Gomes A.C."/>
            <person name="Makela M.R."/>
            <person name="Stajich J."/>
            <person name="Grigoriev I.V."/>
            <person name="Mortensen U.H."/>
            <person name="De vries R.P."/>
            <person name="Baker S.E."/>
            <person name="Andersen M.R."/>
        </authorList>
    </citation>
    <scope>NUCLEOTIDE SEQUENCE [LARGE SCALE GENOMIC DNA]</scope>
    <source>
        <strain evidence="7 8">CBS 600.67</strain>
    </source>
</reference>
<evidence type="ECO:0000256" key="4">
    <source>
        <dbReference type="ARBA" id="ARBA00022989"/>
    </source>
</evidence>
<gene>
    <name evidence="7" type="ORF">BDW59DRAFT_141480</name>
</gene>
<dbReference type="SUPFAM" id="SSF103473">
    <property type="entry name" value="MFS general substrate transporter"/>
    <property type="match status" value="1"/>
</dbReference>
<dbReference type="Gene3D" id="1.20.1250.20">
    <property type="entry name" value="MFS general substrate transporter like domains"/>
    <property type="match status" value="1"/>
</dbReference>
<accession>A0ABR4ISU6</accession>
<protein>
    <recommendedName>
        <fullName evidence="9">Major facilitator superfamily (MFS) profile domain-containing protein</fullName>
    </recommendedName>
</protein>
<evidence type="ECO:0008006" key="9">
    <source>
        <dbReference type="Google" id="ProtNLM"/>
    </source>
</evidence>
<dbReference type="InterPro" id="IPR036259">
    <property type="entry name" value="MFS_trans_sf"/>
</dbReference>
<dbReference type="PANTHER" id="PTHR48020:SF40">
    <property type="entry name" value="MAJOR FACILITATOR SUPERFAMILY (MFS) PROFILE DOMAIN-CONTAINING PROTEIN"/>
    <property type="match status" value="1"/>
</dbReference>
<dbReference type="Proteomes" id="UP001610335">
    <property type="component" value="Unassembled WGS sequence"/>
</dbReference>
<organism evidence="7 8">
    <name type="scientific">Aspergillus cavernicola</name>
    <dbReference type="NCBI Taxonomy" id="176166"/>
    <lineage>
        <taxon>Eukaryota</taxon>
        <taxon>Fungi</taxon>
        <taxon>Dikarya</taxon>
        <taxon>Ascomycota</taxon>
        <taxon>Pezizomycotina</taxon>
        <taxon>Eurotiomycetes</taxon>
        <taxon>Eurotiomycetidae</taxon>
        <taxon>Eurotiales</taxon>
        <taxon>Aspergillaceae</taxon>
        <taxon>Aspergillus</taxon>
        <taxon>Aspergillus subgen. Nidulantes</taxon>
    </lineage>
</organism>
<evidence type="ECO:0000256" key="1">
    <source>
        <dbReference type="ARBA" id="ARBA00004370"/>
    </source>
</evidence>
<feature type="transmembrane region" description="Helical" evidence="6">
    <location>
        <begin position="106"/>
        <end position="128"/>
    </location>
</feature>